<proteinExistence type="inferred from homology"/>
<keyword evidence="1 4" id="KW-0547">Nucleotide-binding</keyword>
<feature type="binding site" evidence="4">
    <location>
        <begin position="14"/>
        <end position="21"/>
    </location>
    <ligand>
        <name>ATP</name>
        <dbReference type="ChEBI" id="CHEBI:30616"/>
    </ligand>
</feature>
<protein>
    <submittedName>
        <fullName evidence="7">Nucleotide-binding protein</fullName>
    </submittedName>
</protein>
<evidence type="ECO:0000256" key="4">
    <source>
        <dbReference type="HAMAP-Rule" id="MF_00636"/>
    </source>
</evidence>
<sequence length="292" mass="33136">MSGQDALKIILVTGLSGSGKSIAIRALEDAQFYCVDNLPTPFIPKVVNHLHLAGVSNMAIAVDSRSGRDLIDLPSLITQLKEEGYDVRVLFLEADDDTLSTRYSETRRRHPFSVKRGEKATVAECVAAERETMQGLRGFADVIDTTALLPNTLRRWVLEAVEERPSRLTLIFETFGYKKGLPMDADLVFDVRCLSNPHYVKELRDKTGIDYEVQAFIREDERSNELLSDIEKYLRKWLPSYLNEQRSYVTIAIGCTGGQHRSVYIAEMLAERFSLFPIDEVESVLVRHRNIH</sequence>
<evidence type="ECO:0000259" key="5">
    <source>
        <dbReference type="Pfam" id="PF03668"/>
    </source>
</evidence>
<evidence type="ECO:0000259" key="6">
    <source>
        <dbReference type="Pfam" id="PF22740"/>
    </source>
</evidence>
<organism evidence="7 8">
    <name type="scientific">Limnobacter litoralis</name>
    <dbReference type="NCBI Taxonomy" id="481366"/>
    <lineage>
        <taxon>Bacteria</taxon>
        <taxon>Pseudomonadati</taxon>
        <taxon>Pseudomonadota</taxon>
        <taxon>Betaproteobacteria</taxon>
        <taxon>Burkholderiales</taxon>
        <taxon>Burkholderiaceae</taxon>
        <taxon>Limnobacter</taxon>
    </lineage>
</organism>
<evidence type="ECO:0000256" key="3">
    <source>
        <dbReference type="ARBA" id="ARBA00023134"/>
    </source>
</evidence>
<evidence type="ECO:0000313" key="8">
    <source>
        <dbReference type="Proteomes" id="UP001156664"/>
    </source>
</evidence>
<dbReference type="InterPro" id="IPR005337">
    <property type="entry name" value="RapZ-like"/>
</dbReference>
<dbReference type="Proteomes" id="UP001156664">
    <property type="component" value="Unassembled WGS sequence"/>
</dbReference>
<gene>
    <name evidence="7" type="ORF">GCM10007875_24850</name>
</gene>
<dbReference type="HAMAP" id="MF_00636">
    <property type="entry name" value="RapZ_like"/>
    <property type="match status" value="1"/>
</dbReference>
<dbReference type="PANTHER" id="PTHR30448">
    <property type="entry name" value="RNASE ADAPTER PROTEIN RAPZ"/>
    <property type="match status" value="1"/>
</dbReference>
<keyword evidence="2 4" id="KW-0067">ATP-binding</keyword>
<comment type="caution">
    <text evidence="7">The sequence shown here is derived from an EMBL/GenBank/DDBJ whole genome shotgun (WGS) entry which is preliminary data.</text>
</comment>
<dbReference type="PIRSF" id="PIRSF005052">
    <property type="entry name" value="P-loopkin"/>
    <property type="match status" value="1"/>
</dbReference>
<keyword evidence="3 4" id="KW-0342">GTP-binding</keyword>
<feature type="domain" description="RapZ-like N-terminal" evidence="5">
    <location>
        <begin position="8"/>
        <end position="158"/>
    </location>
</feature>
<dbReference type="InterPro" id="IPR053930">
    <property type="entry name" value="RapZ-like_N"/>
</dbReference>
<name>A0ABQ5YXC4_9BURK</name>
<feature type="domain" description="RapZ C-terminal" evidence="6">
    <location>
        <begin position="169"/>
        <end position="291"/>
    </location>
</feature>
<dbReference type="PANTHER" id="PTHR30448:SF0">
    <property type="entry name" value="RNASE ADAPTER PROTEIN RAPZ"/>
    <property type="match status" value="1"/>
</dbReference>
<evidence type="ECO:0000313" key="7">
    <source>
        <dbReference type="EMBL" id="GLR27394.1"/>
    </source>
</evidence>
<accession>A0ABQ5YXC4</accession>
<keyword evidence="8" id="KW-1185">Reference proteome</keyword>
<dbReference type="Gene3D" id="3.40.50.300">
    <property type="entry name" value="P-loop containing nucleotide triphosphate hydrolases"/>
    <property type="match status" value="1"/>
</dbReference>
<dbReference type="RefSeq" id="WP_284282154.1">
    <property type="nucleotide sequence ID" value="NZ_BSOJ01000030.1"/>
</dbReference>
<dbReference type="Pfam" id="PF03668">
    <property type="entry name" value="RapZ-like_N"/>
    <property type="match status" value="1"/>
</dbReference>
<dbReference type="NCBIfam" id="NF003828">
    <property type="entry name" value="PRK05416.1"/>
    <property type="match status" value="1"/>
</dbReference>
<dbReference type="InterPro" id="IPR053931">
    <property type="entry name" value="RapZ_C"/>
</dbReference>
<evidence type="ECO:0000256" key="2">
    <source>
        <dbReference type="ARBA" id="ARBA00022840"/>
    </source>
</evidence>
<reference evidence="8" key="1">
    <citation type="journal article" date="2019" name="Int. J. Syst. Evol. Microbiol.">
        <title>The Global Catalogue of Microorganisms (GCM) 10K type strain sequencing project: providing services to taxonomists for standard genome sequencing and annotation.</title>
        <authorList>
            <consortium name="The Broad Institute Genomics Platform"/>
            <consortium name="The Broad Institute Genome Sequencing Center for Infectious Disease"/>
            <person name="Wu L."/>
            <person name="Ma J."/>
        </authorList>
    </citation>
    <scope>NUCLEOTIDE SEQUENCE [LARGE SCALE GENOMIC DNA]</scope>
    <source>
        <strain evidence="8">NBRC 105857</strain>
    </source>
</reference>
<feature type="binding site" evidence="4">
    <location>
        <begin position="63"/>
        <end position="66"/>
    </location>
    <ligand>
        <name>GTP</name>
        <dbReference type="ChEBI" id="CHEBI:37565"/>
    </ligand>
</feature>
<dbReference type="EMBL" id="BSOJ01000030">
    <property type="protein sequence ID" value="GLR27394.1"/>
    <property type="molecule type" value="Genomic_DNA"/>
</dbReference>
<dbReference type="SUPFAM" id="SSF52540">
    <property type="entry name" value="P-loop containing nucleoside triphosphate hydrolases"/>
    <property type="match status" value="2"/>
</dbReference>
<evidence type="ECO:0000256" key="1">
    <source>
        <dbReference type="ARBA" id="ARBA00022741"/>
    </source>
</evidence>
<dbReference type="InterPro" id="IPR027417">
    <property type="entry name" value="P-loop_NTPase"/>
</dbReference>
<dbReference type="Pfam" id="PF22740">
    <property type="entry name" value="PapZ_C"/>
    <property type="match status" value="1"/>
</dbReference>